<feature type="region of interest" description="Disordered" evidence="1">
    <location>
        <begin position="18"/>
        <end position="60"/>
    </location>
</feature>
<organism evidence="2 3">
    <name type="scientific">Oesophagostomum dentatum</name>
    <name type="common">Nodular worm</name>
    <dbReference type="NCBI Taxonomy" id="61180"/>
    <lineage>
        <taxon>Eukaryota</taxon>
        <taxon>Metazoa</taxon>
        <taxon>Ecdysozoa</taxon>
        <taxon>Nematoda</taxon>
        <taxon>Chromadorea</taxon>
        <taxon>Rhabditida</taxon>
        <taxon>Rhabditina</taxon>
        <taxon>Rhabditomorpha</taxon>
        <taxon>Strongyloidea</taxon>
        <taxon>Strongylidae</taxon>
        <taxon>Oesophagostomum</taxon>
    </lineage>
</organism>
<keyword evidence="3" id="KW-1185">Reference proteome</keyword>
<dbReference type="AlphaFoldDB" id="A0A0B1TJZ6"/>
<dbReference type="Proteomes" id="UP000053660">
    <property type="component" value="Unassembled WGS sequence"/>
</dbReference>
<sequence>MLEKVAWIIHLETSSDSPMVSLLDDSSSESEYSTPDYSQSGSDYGQVTDSSELPETGASSDLFFPSYEEATTPSATPSYPEFPDTGSQTVWPDIGGFSGEITILFHSSGLKLGPRLVESVEVGSVEQVKVESAEPAEVESAEPVEVESMEIVESVPHWCRKDQDWDLMDQRYRMDQERDRTEKED</sequence>
<evidence type="ECO:0000313" key="3">
    <source>
        <dbReference type="Proteomes" id="UP000053660"/>
    </source>
</evidence>
<evidence type="ECO:0000313" key="2">
    <source>
        <dbReference type="EMBL" id="KHJ96431.1"/>
    </source>
</evidence>
<feature type="compositionally biased region" description="Low complexity" evidence="1">
    <location>
        <begin position="21"/>
        <end position="38"/>
    </location>
</feature>
<gene>
    <name evidence="2" type="ORF">OESDEN_03604</name>
</gene>
<reference evidence="2 3" key="1">
    <citation type="submission" date="2014-03" db="EMBL/GenBank/DDBJ databases">
        <title>Draft genome of the hookworm Oesophagostomum dentatum.</title>
        <authorList>
            <person name="Mitreva M."/>
        </authorList>
    </citation>
    <scope>NUCLEOTIDE SEQUENCE [LARGE SCALE GENOMIC DNA]</scope>
    <source>
        <strain evidence="2 3">OD-Hann</strain>
    </source>
</reference>
<name>A0A0B1TJZ6_OESDE</name>
<feature type="compositionally biased region" description="Polar residues" evidence="1">
    <location>
        <begin position="39"/>
        <end position="59"/>
    </location>
</feature>
<proteinExistence type="predicted"/>
<dbReference type="EMBL" id="KN549671">
    <property type="protein sequence ID" value="KHJ96431.1"/>
    <property type="molecule type" value="Genomic_DNA"/>
</dbReference>
<evidence type="ECO:0000256" key="1">
    <source>
        <dbReference type="SAM" id="MobiDB-lite"/>
    </source>
</evidence>
<accession>A0A0B1TJZ6</accession>
<protein>
    <submittedName>
        <fullName evidence="2">Uncharacterized protein</fullName>
    </submittedName>
</protein>